<keyword evidence="4" id="KW-0812">Transmembrane</keyword>
<keyword evidence="5" id="KW-1133">Transmembrane helix</keyword>
<keyword evidence="8" id="KW-1185">Reference proteome</keyword>
<organism evidence="7 8">
    <name type="scientific">Mycobacterium conspicuum</name>
    <dbReference type="NCBI Taxonomy" id="44010"/>
    <lineage>
        <taxon>Bacteria</taxon>
        <taxon>Bacillati</taxon>
        <taxon>Actinomycetota</taxon>
        <taxon>Actinomycetes</taxon>
        <taxon>Mycobacteriales</taxon>
        <taxon>Mycobacteriaceae</taxon>
        <taxon>Mycobacterium</taxon>
    </lineage>
</organism>
<dbReference type="PANTHER" id="PTHR33406">
    <property type="entry name" value="MEMBRANE PROTEIN MJ1562-RELATED"/>
    <property type="match status" value="1"/>
</dbReference>
<dbReference type="AlphaFoldDB" id="A0A1X1TQE6"/>
<dbReference type="OrthoDB" id="4747874at2"/>
<dbReference type="Pfam" id="PF03176">
    <property type="entry name" value="MMPL"/>
    <property type="match status" value="2"/>
</dbReference>
<evidence type="ECO:0000256" key="1">
    <source>
        <dbReference type="ARBA" id="ARBA00004651"/>
    </source>
</evidence>
<dbReference type="NCBIfam" id="TIGR00833">
    <property type="entry name" value="actII"/>
    <property type="match status" value="1"/>
</dbReference>
<dbReference type="RefSeq" id="WP_085231248.1">
    <property type="nucleotide sequence ID" value="NZ_AP022613.1"/>
</dbReference>
<reference evidence="7 8" key="1">
    <citation type="journal article" date="2019" name="Emerg. Microbes Infect.">
        <title>Comprehensive subspecies identification of 175 nontuberculous mycobacteria species based on 7547 genomic profiles.</title>
        <authorList>
            <person name="Matsumoto Y."/>
            <person name="Kinjo T."/>
            <person name="Motooka D."/>
            <person name="Nabeya D."/>
            <person name="Jung N."/>
            <person name="Uechi K."/>
            <person name="Horii T."/>
            <person name="Iida T."/>
            <person name="Fujita J."/>
            <person name="Nakamura S."/>
        </authorList>
    </citation>
    <scope>NUCLEOTIDE SEQUENCE [LARGE SCALE GENOMIC DNA]</scope>
    <source>
        <strain evidence="7 8">JCM 14738</strain>
    </source>
</reference>
<evidence type="ECO:0000256" key="5">
    <source>
        <dbReference type="ARBA" id="ARBA00022989"/>
    </source>
</evidence>
<dbReference type="PANTHER" id="PTHR33406:SF6">
    <property type="entry name" value="MEMBRANE PROTEIN YDGH-RELATED"/>
    <property type="match status" value="1"/>
</dbReference>
<accession>A0A1X1TQE6</accession>
<name>A0A1X1TQE6_9MYCO</name>
<evidence type="ECO:0000256" key="6">
    <source>
        <dbReference type="ARBA" id="ARBA00023136"/>
    </source>
</evidence>
<dbReference type="SUPFAM" id="SSF82866">
    <property type="entry name" value="Multidrug efflux transporter AcrB transmembrane domain"/>
    <property type="match status" value="2"/>
</dbReference>
<evidence type="ECO:0000256" key="4">
    <source>
        <dbReference type="ARBA" id="ARBA00022692"/>
    </source>
</evidence>
<protein>
    <submittedName>
        <fullName evidence="7">Membrane protein</fullName>
    </submittedName>
</protein>
<dbReference type="GO" id="GO:0005886">
    <property type="term" value="C:plasma membrane"/>
    <property type="evidence" value="ECO:0007669"/>
    <property type="project" value="UniProtKB-SubCell"/>
</dbReference>
<proteinExistence type="inferred from homology"/>
<evidence type="ECO:0000313" key="7">
    <source>
        <dbReference type="EMBL" id="BBZ40376.1"/>
    </source>
</evidence>
<comment type="similarity">
    <text evidence="2">Belongs to the resistance-nodulation-cell division (RND) (TC 2.A.6) family. MmpL subfamily.</text>
</comment>
<dbReference type="InterPro" id="IPR004707">
    <property type="entry name" value="MmpL_fam"/>
</dbReference>
<evidence type="ECO:0000313" key="8">
    <source>
        <dbReference type="Proteomes" id="UP000467385"/>
    </source>
</evidence>
<dbReference type="FunFam" id="1.20.1640.10:FF:000020">
    <property type="entry name" value="Transmembrane transport protein MmpL10"/>
    <property type="match status" value="1"/>
</dbReference>
<dbReference type="STRING" id="44010.AWC00_03510"/>
<dbReference type="Proteomes" id="UP000467385">
    <property type="component" value="Chromosome"/>
</dbReference>
<keyword evidence="3" id="KW-1003">Cell membrane</keyword>
<dbReference type="EMBL" id="AP022613">
    <property type="protein sequence ID" value="BBZ40376.1"/>
    <property type="molecule type" value="Genomic_DNA"/>
</dbReference>
<dbReference type="InterPro" id="IPR050545">
    <property type="entry name" value="Mycobact_MmpL"/>
</dbReference>
<keyword evidence="6" id="KW-0472">Membrane</keyword>
<dbReference type="Gene3D" id="1.20.1640.10">
    <property type="entry name" value="Multidrug efflux transporter AcrB transmembrane domain"/>
    <property type="match status" value="2"/>
</dbReference>
<sequence length="976" mass="106931">MSETTEVAARVDQPLIPPFLPRMIHRLALPIVLIWLGIVFVTNTISPQLEIVSKKQSVSQSPTDAVSFQSMMRVGSTFKEFTSDSSAMILLEGDKPLGAEAHHYYDEIVRRLEQDKKHVQHVQDFWSDPLTAAGSQSHDQKAAYVQVYLAGNMGSAESGESTDAVRKIVNSVPAPPGIKAYVTGAGPLFADQSHAGQKGVLLVTLVTFAVIIVMLLFVYRSVVTMLIMLAMVFIELLAARGVVATLGNYGIMGLSTFANNMLVLMAIAAGTDYAIFVVGRYHEARGLGETREQAFYTMFHSTAHVVLGSGLTIAGAMYCLSFCRLPYFETLGIPCAVGMLVAVLAALTLAPAILTVASFFKLLDPKRTLQTRGWRRIGTAIVRWPAPVLAVTIAIALVGLLALPGYKTDYDTRHFLPSDTPANVGYAAADRHFNQARLNPELLMIETDHDIRNPADFIVLDKVAKAIFHIPGIGRVQTITRPLGTPLDHSTLGFQMGAQAAGRLQTQHYQDEQAKNLLNQADELKKTMALLHQQMQVTQDLSNTTHETTRLTKETVQITEHLRDDIANFDDFFRPIRAYFYWEKHCFDIPICWTLRSIFNALDGIDQVAENIVNLSANLDKLDAIQPKLVALIPPQIESQQRNLDTIMSNYATTMGLNQQARAQADNATAEGDAFDKAKNDDTFYLPPEAFKSPDFARGLKQFISPDGHAVRLIISHEGDPATPEGISHIGPIKQAVHEAIKGTPWEGANVYLGGTAATYRDMHDGSNMDLMIAGISAATLIFIIMLIITRSVVAAFVIVGTVLLSLGASFGLSVLLWQYILGIKLHWMVLAMAIILLLAVGSDYNLLLISRFKEEIHAGLKTGTIRAMAGSGSVVTAAGLVFAATMATFMFSPLRVMAQVGTTIALGLLFDTLIVRSFMTPSMATLLGRWFWWPQHVRPRPASTMLRPYGPRPAVRELILNDVDESPPGGLVKRR</sequence>
<evidence type="ECO:0000256" key="2">
    <source>
        <dbReference type="ARBA" id="ARBA00010157"/>
    </source>
</evidence>
<dbReference type="InterPro" id="IPR004869">
    <property type="entry name" value="MMPL_dom"/>
</dbReference>
<evidence type="ECO:0000256" key="3">
    <source>
        <dbReference type="ARBA" id="ARBA00022475"/>
    </source>
</evidence>
<gene>
    <name evidence="7" type="primary">mmpL6_3</name>
    <name evidence="7" type="ORF">MCNS_34390</name>
</gene>
<comment type="subcellular location">
    <subcellularLocation>
        <location evidence="1">Cell membrane</location>
        <topology evidence="1">Multi-pass membrane protein</topology>
    </subcellularLocation>
</comment>
<dbReference type="FunFam" id="1.20.1640.10:FF:000018">
    <property type="entry name" value="Transmembrane transport protein MmpL10"/>
    <property type="match status" value="1"/>
</dbReference>